<dbReference type="InterPro" id="IPR029044">
    <property type="entry name" value="Nucleotide-diphossugar_trans"/>
</dbReference>
<evidence type="ECO:0000259" key="4">
    <source>
        <dbReference type="Pfam" id="PF00535"/>
    </source>
</evidence>
<dbReference type="SUPFAM" id="SSF53448">
    <property type="entry name" value="Nucleotide-diphospho-sugar transferases"/>
    <property type="match status" value="1"/>
</dbReference>
<dbReference type="Pfam" id="PF00535">
    <property type="entry name" value="Glycos_transf_2"/>
    <property type="match status" value="1"/>
</dbReference>
<dbReference type="PANTHER" id="PTHR43685:SF5">
    <property type="entry name" value="GLYCOSYLTRANSFERASE EPSE-RELATED"/>
    <property type="match status" value="1"/>
</dbReference>
<dbReference type="Gene3D" id="3.90.550.10">
    <property type="entry name" value="Spore Coat Polysaccharide Biosynthesis Protein SpsA, Chain A"/>
    <property type="match status" value="1"/>
</dbReference>
<keyword evidence="3 5" id="KW-0808">Transferase</keyword>
<dbReference type="GO" id="GO:0016757">
    <property type="term" value="F:glycosyltransferase activity"/>
    <property type="evidence" value="ECO:0007669"/>
    <property type="project" value="UniProtKB-KW"/>
</dbReference>
<dbReference type="PANTHER" id="PTHR43685">
    <property type="entry name" value="GLYCOSYLTRANSFERASE"/>
    <property type="match status" value="1"/>
</dbReference>
<evidence type="ECO:0000256" key="1">
    <source>
        <dbReference type="ARBA" id="ARBA00006739"/>
    </source>
</evidence>
<reference evidence="5 6" key="1">
    <citation type="submission" date="2006-05" db="EMBL/GenBank/DDBJ databases">
        <authorList>
            <person name="King G."/>
            <person name="Ferriera S."/>
            <person name="Johnson J."/>
            <person name="Kravitz S."/>
            <person name="Beeson K."/>
            <person name="Sutton G."/>
            <person name="Rogers Y.-H."/>
            <person name="Friedman R."/>
            <person name="Frazier M."/>
            <person name="Venter J.C."/>
        </authorList>
    </citation>
    <scope>NUCLEOTIDE SEQUENCE [LARGE SCALE GENOMIC DNA]</scope>
    <source>
        <strain evidence="6">ATCC 25650 / DSM 13394 / JCM 20685 / NBRC 16684 / NCIMB 2208 / IAM 12614 / B1</strain>
    </source>
</reference>
<evidence type="ECO:0000256" key="2">
    <source>
        <dbReference type="ARBA" id="ARBA00022676"/>
    </source>
</evidence>
<dbReference type="EMBL" id="AAUW01000001">
    <property type="protein sequence ID" value="EAV46273.1"/>
    <property type="molecule type" value="Genomic_DNA"/>
</dbReference>
<comment type="similarity">
    <text evidence="1">Belongs to the glycosyltransferase 2 family.</text>
</comment>
<dbReference type="eggNOG" id="COG1215">
    <property type="taxonomic scope" value="Bacteria"/>
</dbReference>
<dbReference type="AlphaFoldDB" id="A0NMH8"/>
<feature type="domain" description="Glycosyltransferase 2-like" evidence="4">
    <location>
        <begin position="60"/>
        <end position="150"/>
    </location>
</feature>
<evidence type="ECO:0000313" key="6">
    <source>
        <dbReference type="Proteomes" id="UP000004848"/>
    </source>
</evidence>
<accession>A0NMH8</accession>
<protein>
    <submittedName>
        <fullName evidence="5">Glycosyl transferase, group 2 family protein</fullName>
    </submittedName>
</protein>
<evidence type="ECO:0000313" key="5">
    <source>
        <dbReference type="EMBL" id="EAV46273.1"/>
    </source>
</evidence>
<name>A0NMH8_ROSAI</name>
<gene>
    <name evidence="5" type="ORF">SIAM614_10603</name>
</gene>
<sequence length="163" mass="18138">MGKRVRAQNRFRAVFSSNIVQAYNDRIANAVCMAQAKLTDEEIAGIRKEIEGWDEKPLISIVMPVYNSDGEQLGAAVESVRQQIYQDWELCIADDCSTVPQVRTILEAVAAEDRRIKLVFRNTNGHICAASNSALELAEGPFVAFMDHDDPETQLIIDLVQGV</sequence>
<organism evidence="5 6">
    <name type="scientific">Roseibium aggregatum (strain ATCC 25650 / DSM 13394 / JCM 20685 / NBRC 16684 / NCIMB 2208 / IAM 12614 / B1)</name>
    <name type="common">Stappia aggregata</name>
    <dbReference type="NCBI Taxonomy" id="384765"/>
    <lineage>
        <taxon>Bacteria</taxon>
        <taxon>Pseudomonadati</taxon>
        <taxon>Pseudomonadota</taxon>
        <taxon>Alphaproteobacteria</taxon>
        <taxon>Hyphomicrobiales</taxon>
        <taxon>Stappiaceae</taxon>
        <taxon>Roseibium</taxon>
    </lineage>
</organism>
<dbReference type="Proteomes" id="UP000004848">
    <property type="component" value="Unassembled WGS sequence"/>
</dbReference>
<proteinExistence type="inferred from homology"/>
<evidence type="ECO:0000256" key="3">
    <source>
        <dbReference type="ARBA" id="ARBA00022679"/>
    </source>
</evidence>
<dbReference type="InterPro" id="IPR001173">
    <property type="entry name" value="Glyco_trans_2-like"/>
</dbReference>
<dbReference type="InterPro" id="IPR050834">
    <property type="entry name" value="Glycosyltransf_2"/>
</dbReference>
<comment type="caution">
    <text evidence="5">The sequence shown here is derived from an EMBL/GenBank/DDBJ whole genome shotgun (WGS) entry which is preliminary data.</text>
</comment>
<keyword evidence="2" id="KW-0328">Glycosyltransferase</keyword>